<name>A0A5B7CFJ2_PORTR</name>
<dbReference type="AlphaFoldDB" id="A0A5B7CFJ2"/>
<protein>
    <recommendedName>
        <fullName evidence="4">Secreted protein</fullName>
    </recommendedName>
</protein>
<comment type="caution">
    <text evidence="2">The sequence shown here is derived from an EMBL/GenBank/DDBJ whole genome shotgun (WGS) entry which is preliminary data.</text>
</comment>
<keyword evidence="3" id="KW-1185">Reference proteome</keyword>
<feature type="chain" id="PRO_5022936501" description="Secreted protein" evidence="1">
    <location>
        <begin position="22"/>
        <end position="278"/>
    </location>
</feature>
<proteinExistence type="predicted"/>
<sequence length="278" mass="29341">MSVSVVVVVVVRVCFVPGVGGGTIIEAHDEFQSSHQGTQALYPSAVSSGAAVSVLSAATWPSSSLGSWSLKSNGPEGKSDGGGPDSLLTRDFLLRGGCGVEATALGSERDASSSYTSLLSNTPKAERRLVGVLVRDARWSLASPGSRWSALPLVCRRERDRIICRDEGLLRVPSLRELERSLVPLPRLDSTMSLCHSSSPLNDSITESLASSTTRAWPYPRGPLCEDMTGNICSSSTKSASPATVRCRSSTSSTARTSCSTTCSSASWDFCNASPRFT</sequence>
<evidence type="ECO:0000313" key="3">
    <source>
        <dbReference type="Proteomes" id="UP000324222"/>
    </source>
</evidence>
<gene>
    <name evidence="2" type="ORF">E2C01_000774</name>
</gene>
<accession>A0A5B7CFJ2</accession>
<evidence type="ECO:0000313" key="2">
    <source>
        <dbReference type="EMBL" id="MPC08197.1"/>
    </source>
</evidence>
<organism evidence="2 3">
    <name type="scientific">Portunus trituberculatus</name>
    <name type="common">Swimming crab</name>
    <name type="synonym">Neptunus trituberculatus</name>
    <dbReference type="NCBI Taxonomy" id="210409"/>
    <lineage>
        <taxon>Eukaryota</taxon>
        <taxon>Metazoa</taxon>
        <taxon>Ecdysozoa</taxon>
        <taxon>Arthropoda</taxon>
        <taxon>Crustacea</taxon>
        <taxon>Multicrustacea</taxon>
        <taxon>Malacostraca</taxon>
        <taxon>Eumalacostraca</taxon>
        <taxon>Eucarida</taxon>
        <taxon>Decapoda</taxon>
        <taxon>Pleocyemata</taxon>
        <taxon>Brachyura</taxon>
        <taxon>Eubrachyura</taxon>
        <taxon>Portunoidea</taxon>
        <taxon>Portunidae</taxon>
        <taxon>Portuninae</taxon>
        <taxon>Portunus</taxon>
    </lineage>
</organism>
<evidence type="ECO:0000256" key="1">
    <source>
        <dbReference type="SAM" id="SignalP"/>
    </source>
</evidence>
<reference evidence="2 3" key="1">
    <citation type="submission" date="2019-05" db="EMBL/GenBank/DDBJ databases">
        <title>Another draft genome of Portunus trituberculatus and its Hox gene families provides insights of decapod evolution.</title>
        <authorList>
            <person name="Jeong J.-H."/>
            <person name="Song I."/>
            <person name="Kim S."/>
            <person name="Choi T."/>
            <person name="Kim D."/>
            <person name="Ryu S."/>
            <person name="Kim W."/>
        </authorList>
    </citation>
    <scope>NUCLEOTIDE SEQUENCE [LARGE SCALE GENOMIC DNA]</scope>
    <source>
        <tissue evidence="2">Muscle</tissue>
    </source>
</reference>
<evidence type="ECO:0008006" key="4">
    <source>
        <dbReference type="Google" id="ProtNLM"/>
    </source>
</evidence>
<keyword evidence="1" id="KW-0732">Signal</keyword>
<dbReference type="EMBL" id="VSRR010000021">
    <property type="protein sequence ID" value="MPC08197.1"/>
    <property type="molecule type" value="Genomic_DNA"/>
</dbReference>
<dbReference type="Proteomes" id="UP000324222">
    <property type="component" value="Unassembled WGS sequence"/>
</dbReference>
<feature type="signal peptide" evidence="1">
    <location>
        <begin position="1"/>
        <end position="21"/>
    </location>
</feature>